<dbReference type="EMBL" id="JBHLXG010000038">
    <property type="protein sequence ID" value="MFC0229307.1"/>
    <property type="molecule type" value="Genomic_DNA"/>
</dbReference>
<dbReference type="PANTHER" id="PTHR43095:SF3">
    <property type="entry name" value="L-XYLULOSE_3-KETO-L-GULONATE KINASE"/>
    <property type="match status" value="1"/>
</dbReference>
<evidence type="ECO:0000256" key="2">
    <source>
        <dbReference type="ARBA" id="ARBA00022679"/>
    </source>
</evidence>
<dbReference type="Gene3D" id="3.30.420.40">
    <property type="match status" value="2"/>
</dbReference>
<evidence type="ECO:0000256" key="3">
    <source>
        <dbReference type="ARBA" id="ARBA00022777"/>
    </source>
</evidence>
<dbReference type="EC" id="2.7.1.-" evidence="7"/>
<sequence length="495" mass="53672">MGYFLGIDIGGTVIKAGLYRADGKEIAVAECDGEVLCVQPGFSERAMEALWQDLCQTLRQVLSLASVSSKQVRGVSFSSHGKGLYAIDKNGQPVRNGIISSDTRATATVADLQRQGIEAVTYPRSMQPIWSGHPAVLLRWLKQHEPAQYAAIDRVLMAHDYLRFRLTGEAAAEITNISGSNLFNQQSADYDPLLMAAFGIEEVADKTAPLLGSAELAGQVTSSAAAQCGLAAGTAVYGGLFDVVGAALCSGVVDERTLSTVAGTWSIATCVTENLIPSAHPFAWGRYCMADRYFVHEGSPTSASNLAWFLRQFCDNDHQRYAQFNCWVAERSQQPSEIVFLPYLYGSNLGNNLPGALLGLRGHHDMADIVHAIYQGIVFSHLVHQDRLVALNPAVERIRMTGGPTQSEVWMQMFANAGNLPLEVVNIQQSGCRAAAICAAVGAGEYASFTEAVQVIQPEVHTYFSDPAANRRLRDRFSDYLNTAKTLSEANHAHH</sequence>
<evidence type="ECO:0000256" key="1">
    <source>
        <dbReference type="ARBA" id="ARBA00009156"/>
    </source>
</evidence>
<evidence type="ECO:0000313" key="7">
    <source>
        <dbReference type="EMBL" id="MFC0229307.1"/>
    </source>
</evidence>
<dbReference type="InterPro" id="IPR043129">
    <property type="entry name" value="ATPase_NBD"/>
</dbReference>
<proteinExistence type="inferred from homology"/>
<feature type="domain" description="Carbohydrate kinase FGGY N-terminal" evidence="5">
    <location>
        <begin position="3"/>
        <end position="249"/>
    </location>
</feature>
<protein>
    <submittedName>
        <fullName evidence="7">FGGY-family carbohydrate kinase</fullName>
        <ecNumber evidence="7">2.7.1.-</ecNumber>
    </submittedName>
</protein>
<dbReference type="SUPFAM" id="SSF53067">
    <property type="entry name" value="Actin-like ATPase domain"/>
    <property type="match status" value="2"/>
</dbReference>
<gene>
    <name evidence="7" type="ORF">ACFFJ3_22900</name>
</gene>
<dbReference type="PIRSF" id="PIRSF000538">
    <property type="entry name" value="GlpK"/>
    <property type="match status" value="1"/>
</dbReference>
<dbReference type="Proteomes" id="UP001589792">
    <property type="component" value="Unassembled WGS sequence"/>
</dbReference>
<keyword evidence="3 4" id="KW-0418">Kinase</keyword>
<evidence type="ECO:0000256" key="4">
    <source>
        <dbReference type="RuleBase" id="RU003733"/>
    </source>
</evidence>
<dbReference type="PROSITE" id="PS00445">
    <property type="entry name" value="FGGY_KINASES_2"/>
    <property type="match status" value="1"/>
</dbReference>
<organism evidence="7 8">
    <name type="scientific">Serratia aquatilis</name>
    <dbReference type="NCBI Taxonomy" id="1737515"/>
    <lineage>
        <taxon>Bacteria</taxon>
        <taxon>Pseudomonadati</taxon>
        <taxon>Pseudomonadota</taxon>
        <taxon>Gammaproteobacteria</taxon>
        <taxon>Enterobacterales</taxon>
        <taxon>Yersiniaceae</taxon>
        <taxon>Serratia</taxon>
    </lineage>
</organism>
<keyword evidence="2 4" id="KW-0808">Transferase</keyword>
<dbReference type="Pfam" id="PF00370">
    <property type="entry name" value="FGGY_N"/>
    <property type="match status" value="1"/>
</dbReference>
<dbReference type="PANTHER" id="PTHR43095">
    <property type="entry name" value="SUGAR KINASE"/>
    <property type="match status" value="1"/>
</dbReference>
<dbReference type="InterPro" id="IPR018484">
    <property type="entry name" value="FGGY_N"/>
</dbReference>
<name>A0ABV6EJY5_9GAMM</name>
<reference evidence="7 8" key="1">
    <citation type="submission" date="2024-09" db="EMBL/GenBank/DDBJ databases">
        <authorList>
            <person name="Sun Q."/>
            <person name="Mori K."/>
        </authorList>
    </citation>
    <scope>NUCLEOTIDE SEQUENCE [LARGE SCALE GENOMIC DNA]</scope>
    <source>
        <strain evidence="7 8">CCM 8626</strain>
    </source>
</reference>
<feature type="domain" description="Carbohydrate kinase FGGY C-terminal" evidence="6">
    <location>
        <begin position="259"/>
        <end position="442"/>
    </location>
</feature>
<dbReference type="RefSeq" id="WP_380680307.1">
    <property type="nucleotide sequence ID" value="NZ_CP173186.1"/>
</dbReference>
<dbReference type="InterPro" id="IPR050406">
    <property type="entry name" value="FGGY_Carb_Kinase"/>
</dbReference>
<comment type="similarity">
    <text evidence="1 4">Belongs to the FGGY kinase family.</text>
</comment>
<dbReference type="GO" id="GO:0016301">
    <property type="term" value="F:kinase activity"/>
    <property type="evidence" value="ECO:0007669"/>
    <property type="project" value="UniProtKB-KW"/>
</dbReference>
<dbReference type="CDD" id="cd07802">
    <property type="entry name" value="ASKHA_NBD_FGGY_EcLyxK-like"/>
    <property type="match status" value="1"/>
</dbReference>
<dbReference type="InterPro" id="IPR000577">
    <property type="entry name" value="Carb_kinase_FGGY"/>
</dbReference>
<dbReference type="InterPro" id="IPR018483">
    <property type="entry name" value="Carb_kinase_FGGY_CS"/>
</dbReference>
<keyword evidence="8" id="KW-1185">Reference proteome</keyword>
<dbReference type="Pfam" id="PF02782">
    <property type="entry name" value="FGGY_C"/>
    <property type="match status" value="1"/>
</dbReference>
<evidence type="ECO:0000259" key="6">
    <source>
        <dbReference type="Pfam" id="PF02782"/>
    </source>
</evidence>
<dbReference type="InterPro" id="IPR018485">
    <property type="entry name" value="FGGY_C"/>
</dbReference>
<evidence type="ECO:0000259" key="5">
    <source>
        <dbReference type="Pfam" id="PF00370"/>
    </source>
</evidence>
<comment type="caution">
    <text evidence="7">The sequence shown here is derived from an EMBL/GenBank/DDBJ whole genome shotgun (WGS) entry which is preliminary data.</text>
</comment>
<evidence type="ECO:0000313" key="8">
    <source>
        <dbReference type="Proteomes" id="UP001589792"/>
    </source>
</evidence>
<accession>A0ABV6EJY5</accession>